<gene>
    <name evidence="7" type="ORF">OUZ56_032117</name>
</gene>
<dbReference type="Pfam" id="PF17120">
    <property type="entry name" value="zf-RING_16"/>
    <property type="match status" value="1"/>
</dbReference>
<dbReference type="EMBL" id="JAOYFB010000005">
    <property type="protein sequence ID" value="KAK4017166.1"/>
    <property type="molecule type" value="Genomic_DNA"/>
</dbReference>
<comment type="caution">
    <text evidence="7">The sequence shown here is derived from an EMBL/GenBank/DDBJ whole genome shotgun (WGS) entry which is preliminary data.</text>
</comment>
<dbReference type="InterPro" id="IPR049566">
    <property type="entry name" value="WDR59_RTC1-like_RING_Znf"/>
</dbReference>
<dbReference type="PROSITE" id="PS00678">
    <property type="entry name" value="WD_REPEATS_1"/>
    <property type="match status" value="1"/>
</dbReference>
<evidence type="ECO:0000256" key="5">
    <source>
        <dbReference type="SAM" id="MobiDB-lite"/>
    </source>
</evidence>
<evidence type="ECO:0000313" key="8">
    <source>
        <dbReference type="Proteomes" id="UP001234178"/>
    </source>
</evidence>
<proteinExistence type="inferred from homology"/>
<comment type="similarity">
    <text evidence="3">Belongs to the WD repeat WDR59 family.</text>
</comment>
<dbReference type="InterPro" id="IPR036322">
    <property type="entry name" value="WD40_repeat_dom_sf"/>
</dbReference>
<dbReference type="InterPro" id="IPR015943">
    <property type="entry name" value="WD40/YVTN_repeat-like_dom_sf"/>
</dbReference>
<accession>A0ABQ9ZW69</accession>
<dbReference type="InterPro" id="IPR049567">
    <property type="entry name" value="WDR59-like"/>
</dbReference>
<dbReference type="SMART" id="SM00320">
    <property type="entry name" value="WD40"/>
    <property type="match status" value="5"/>
</dbReference>
<name>A0ABQ9ZW69_9CRUS</name>
<dbReference type="InterPro" id="IPR019775">
    <property type="entry name" value="WD40_repeat_CS"/>
</dbReference>
<dbReference type="InterPro" id="IPR006575">
    <property type="entry name" value="RWD_dom"/>
</dbReference>
<keyword evidence="1 4" id="KW-0853">WD repeat</keyword>
<dbReference type="SUPFAM" id="SSF50978">
    <property type="entry name" value="WD40 repeat-like"/>
    <property type="match status" value="1"/>
</dbReference>
<dbReference type="PROSITE" id="PS50908">
    <property type="entry name" value="RWD"/>
    <property type="match status" value="1"/>
</dbReference>
<evidence type="ECO:0000259" key="6">
    <source>
        <dbReference type="PROSITE" id="PS50908"/>
    </source>
</evidence>
<keyword evidence="2" id="KW-0677">Repeat</keyword>
<keyword evidence="8" id="KW-1185">Reference proteome</keyword>
<feature type="compositionally biased region" description="Basic residues" evidence="5">
    <location>
        <begin position="707"/>
        <end position="716"/>
    </location>
</feature>
<feature type="region of interest" description="Disordered" evidence="5">
    <location>
        <begin position="683"/>
        <end position="736"/>
    </location>
</feature>
<dbReference type="PANTHER" id="PTHR46170">
    <property type="entry name" value="GATOR COMPLEX PROTEIN WDR59"/>
    <property type="match status" value="1"/>
</dbReference>
<dbReference type="Gene3D" id="2.130.10.10">
    <property type="entry name" value="YVTN repeat-like/Quinoprotein amine dehydrogenase"/>
    <property type="match status" value="2"/>
</dbReference>
<dbReference type="Proteomes" id="UP001234178">
    <property type="component" value="Unassembled WGS sequence"/>
</dbReference>
<reference evidence="7 8" key="1">
    <citation type="journal article" date="2023" name="Nucleic Acids Res.">
        <title>The hologenome of Daphnia magna reveals possible DNA methylation and microbiome-mediated evolution of the host genome.</title>
        <authorList>
            <person name="Chaturvedi A."/>
            <person name="Li X."/>
            <person name="Dhandapani V."/>
            <person name="Marshall H."/>
            <person name="Kissane S."/>
            <person name="Cuenca-Cambronero M."/>
            <person name="Asole G."/>
            <person name="Calvet F."/>
            <person name="Ruiz-Romero M."/>
            <person name="Marangio P."/>
            <person name="Guigo R."/>
            <person name="Rago D."/>
            <person name="Mirbahai L."/>
            <person name="Eastwood N."/>
            <person name="Colbourne J.K."/>
            <person name="Zhou J."/>
            <person name="Mallon E."/>
            <person name="Orsini L."/>
        </authorList>
    </citation>
    <scope>NUCLEOTIDE SEQUENCE [LARGE SCALE GENOMIC DNA]</scope>
    <source>
        <strain evidence="7">LRV0_1</strain>
    </source>
</reference>
<dbReference type="PROSITE" id="PS50082">
    <property type="entry name" value="WD_REPEATS_2"/>
    <property type="match status" value="1"/>
</dbReference>
<feature type="domain" description="RWD" evidence="6">
    <location>
        <begin position="450"/>
        <end position="554"/>
    </location>
</feature>
<feature type="repeat" description="WD" evidence="4">
    <location>
        <begin position="105"/>
        <end position="147"/>
    </location>
</feature>
<sequence>MQNRMTAKWSSEYVVAEHKDLQASTMAVNSSGQYVLLAGRRCLAIIDVENPTFVIKKFPRQSKWEVGSAEWNPHSYNSHLCAISSNQRTEILSWNSTDLTPMYCLRFHTRAVSDLNWHHFEPALLASCSVDTYINIWDVRDPRKPSVSLSAVVGATQVRWNRVTGHLLATAHEGDVRLWDWRKASSPVQYIAAHLHKIHGLDWSANQEYQLATSSQDCTVKFFDVNNPRIAENALRTVSPVWRARFTPFGEGMMTTQLRRGENSLLLWSLSDLSNPVHSFLGNNDLVLEFDWKSPRSDDDDYQLITWSKDQSLRIWRVDVNLQKLCGYEPDNQPQIVYEENESNFDVLTTTLAIDAVSSKSDKEIEMGLEVVEETYMDLHRSLAPTLIVPDSLRLAGHKSVAASIAAAQAVLTNTLSPTSHRKKKSGISNNVGIEALSQPEHYSFSKEVDQIKSLGSISSDNSISVCDVDEVQRCLTAVIRTAKHQVVLHISIPSPYPDGVIPNFLIGKGTTLDANGRCRITKVLKQTATLSCRKGHPSLELVLQQLLSTLDQLAPVDKSEPESSKIMALPVNSSTAGNNPFRLPQTGLGHSGFLQSASLFGTLTHHQDHNIPYPRSSGARFCSTGLLICFGRPSYLRRVNNKTSDTSTTPRSLSVNQAYSSSLTPHNMTTSSNTAPYGILYPPVAQSPTGDPSVSISSFYNQDRRQKSRTSKTKNRLPSYSSSSDENKRGTHEARHHKVVGVVTIYDASGLMPLQLELAERYVFSDTDTVWMCNQNAAIAAQFGRKDLAHIWSLGALLATPTLVNDNRTQDPETPWAQNPFGRKLLHAIIDHYVKLRDIQTVAMLCCAFGYKCESQDVFRRKTTRSESGSPGDSPYHTIHPGDTTLDGWNLVTGLKQIRSNSWSDSLDDFRLGTPGMNPVSNGRPLPITSIFLPHPTTSTSSTNGIEGSEECRDKDLRLLDPKFNGLFDNYRRCYADILYRWGLLEARVLVLKYLSSPNDPHRGVDFVTECNPCRTTVRGPQCTLCKRLLLNCVICRVVVKGSASFCLVCGHGGHGRCMAHWFAEENECPSGCACNCLLENNTVFSI</sequence>
<organism evidence="7 8">
    <name type="scientific">Daphnia magna</name>
    <dbReference type="NCBI Taxonomy" id="35525"/>
    <lineage>
        <taxon>Eukaryota</taxon>
        <taxon>Metazoa</taxon>
        <taxon>Ecdysozoa</taxon>
        <taxon>Arthropoda</taxon>
        <taxon>Crustacea</taxon>
        <taxon>Branchiopoda</taxon>
        <taxon>Diplostraca</taxon>
        <taxon>Cladocera</taxon>
        <taxon>Anomopoda</taxon>
        <taxon>Daphniidae</taxon>
        <taxon>Daphnia</taxon>
    </lineage>
</organism>
<protein>
    <recommendedName>
        <fullName evidence="6">RWD domain-containing protein</fullName>
    </recommendedName>
</protein>
<evidence type="ECO:0000256" key="1">
    <source>
        <dbReference type="ARBA" id="ARBA00022574"/>
    </source>
</evidence>
<evidence type="ECO:0000256" key="4">
    <source>
        <dbReference type="PROSITE-ProRule" id="PRU00221"/>
    </source>
</evidence>
<evidence type="ECO:0000313" key="7">
    <source>
        <dbReference type="EMBL" id="KAK4017166.1"/>
    </source>
</evidence>
<feature type="compositionally biased region" description="Polar residues" evidence="5">
    <location>
        <begin position="687"/>
        <end position="702"/>
    </location>
</feature>
<evidence type="ECO:0000256" key="2">
    <source>
        <dbReference type="ARBA" id="ARBA00022737"/>
    </source>
</evidence>
<dbReference type="Pfam" id="PF00400">
    <property type="entry name" value="WD40"/>
    <property type="match status" value="2"/>
</dbReference>
<dbReference type="PANTHER" id="PTHR46170:SF1">
    <property type="entry name" value="GATOR COMPLEX PROTEIN WDR59"/>
    <property type="match status" value="1"/>
</dbReference>
<dbReference type="InterPro" id="IPR001680">
    <property type="entry name" value="WD40_rpt"/>
</dbReference>
<evidence type="ECO:0000256" key="3">
    <source>
        <dbReference type="ARBA" id="ARBA00038452"/>
    </source>
</evidence>